<keyword evidence="2 4" id="KW-0378">Hydrolase</keyword>
<dbReference type="InterPro" id="IPR050955">
    <property type="entry name" value="Plant_Biomass_Hydrol_Est"/>
</dbReference>
<keyword evidence="5" id="KW-1185">Reference proteome</keyword>
<sequence>MNRVLSILLPSLLLAACGQTVQPPGTPAGPAGAQAPSRTIRAQATGHWVSGTYSNPYGARYYRLWVPAGYDGTTARPMMVMLHGCTQDGYDFAAGTRMNAIADTRNFLVLYPEQGTAYNAYDCWNWFYDVNQHRGSGEPSLIAGMIAWTKSNYRVDSARVGVAGLSAGAAMANIMGCTYPDQIRRVAAFAGIMYRGATTASGAGSTQSSGSIYDPNERGSSCASEMGSVRRVMPTLLFHGTADSTVSLTNTHQTGAQWAQTNDLAYDGLDDGDIDNTADATVSGSSCRSYTRYDYKNSATGAVVLQKYVISGLGHAWSGGSTAGSYTDPCGPDASALVVNFFGF</sequence>
<dbReference type="SUPFAM" id="SSF53474">
    <property type="entry name" value="alpha/beta-Hydrolases"/>
    <property type="match status" value="1"/>
</dbReference>
<evidence type="ECO:0000313" key="4">
    <source>
        <dbReference type="EMBL" id="MFC4425091.1"/>
    </source>
</evidence>
<protein>
    <submittedName>
        <fullName evidence="4">Alpha/beta hydrolase family esterase</fullName>
    </submittedName>
</protein>
<gene>
    <name evidence="4" type="ORF">ACFOZ9_02630</name>
</gene>
<feature type="chain" id="PRO_5045102209" evidence="3">
    <location>
        <begin position="16"/>
        <end position="344"/>
    </location>
</feature>
<reference evidence="5" key="1">
    <citation type="journal article" date="2019" name="Int. J. Syst. Evol. Microbiol.">
        <title>The Global Catalogue of Microorganisms (GCM) 10K type strain sequencing project: providing services to taxonomists for standard genome sequencing and annotation.</title>
        <authorList>
            <consortium name="The Broad Institute Genomics Platform"/>
            <consortium name="The Broad Institute Genome Sequencing Center for Infectious Disease"/>
            <person name="Wu L."/>
            <person name="Ma J."/>
        </authorList>
    </citation>
    <scope>NUCLEOTIDE SEQUENCE [LARGE SCALE GENOMIC DNA]</scope>
    <source>
        <strain evidence="5">CCUG 56029</strain>
    </source>
</reference>
<name>A0ABV8XJL6_9DEIO</name>
<dbReference type="RefSeq" id="WP_380036122.1">
    <property type="nucleotide sequence ID" value="NZ_JBHSEH010000004.1"/>
</dbReference>
<organism evidence="4 5">
    <name type="scientific">Deinococcus navajonensis</name>
    <dbReference type="NCBI Taxonomy" id="309884"/>
    <lineage>
        <taxon>Bacteria</taxon>
        <taxon>Thermotogati</taxon>
        <taxon>Deinococcota</taxon>
        <taxon>Deinococci</taxon>
        <taxon>Deinococcales</taxon>
        <taxon>Deinococcaceae</taxon>
        <taxon>Deinococcus</taxon>
    </lineage>
</organism>
<dbReference type="Gene3D" id="3.40.50.1820">
    <property type="entry name" value="alpha/beta hydrolase"/>
    <property type="match status" value="1"/>
</dbReference>
<keyword evidence="1 3" id="KW-0732">Signal</keyword>
<dbReference type="EMBL" id="JBHSEH010000004">
    <property type="protein sequence ID" value="MFC4425091.1"/>
    <property type="molecule type" value="Genomic_DNA"/>
</dbReference>
<evidence type="ECO:0000256" key="2">
    <source>
        <dbReference type="ARBA" id="ARBA00022801"/>
    </source>
</evidence>
<dbReference type="GO" id="GO:0016787">
    <property type="term" value="F:hydrolase activity"/>
    <property type="evidence" value="ECO:0007669"/>
    <property type="project" value="UniProtKB-KW"/>
</dbReference>
<dbReference type="PANTHER" id="PTHR43037">
    <property type="entry name" value="UNNAMED PRODUCT-RELATED"/>
    <property type="match status" value="1"/>
</dbReference>
<comment type="caution">
    <text evidence="4">The sequence shown here is derived from an EMBL/GenBank/DDBJ whole genome shotgun (WGS) entry which is preliminary data.</text>
</comment>
<feature type="signal peptide" evidence="3">
    <location>
        <begin position="1"/>
        <end position="15"/>
    </location>
</feature>
<dbReference type="InterPro" id="IPR010126">
    <property type="entry name" value="Esterase_phb"/>
</dbReference>
<evidence type="ECO:0000256" key="3">
    <source>
        <dbReference type="SAM" id="SignalP"/>
    </source>
</evidence>
<dbReference type="Proteomes" id="UP001595998">
    <property type="component" value="Unassembled WGS sequence"/>
</dbReference>
<evidence type="ECO:0000313" key="5">
    <source>
        <dbReference type="Proteomes" id="UP001595998"/>
    </source>
</evidence>
<dbReference type="Pfam" id="PF10503">
    <property type="entry name" value="Esterase_PHB"/>
    <property type="match status" value="1"/>
</dbReference>
<dbReference type="PANTHER" id="PTHR43037:SF1">
    <property type="entry name" value="BLL1128 PROTEIN"/>
    <property type="match status" value="1"/>
</dbReference>
<evidence type="ECO:0000256" key="1">
    <source>
        <dbReference type="ARBA" id="ARBA00022729"/>
    </source>
</evidence>
<proteinExistence type="predicted"/>
<accession>A0ABV8XJL6</accession>
<dbReference type="NCBIfam" id="TIGR01840">
    <property type="entry name" value="esterase_phb"/>
    <property type="match status" value="1"/>
</dbReference>
<dbReference type="PROSITE" id="PS51257">
    <property type="entry name" value="PROKAR_LIPOPROTEIN"/>
    <property type="match status" value="1"/>
</dbReference>
<dbReference type="InterPro" id="IPR029058">
    <property type="entry name" value="AB_hydrolase_fold"/>
</dbReference>